<evidence type="ECO:0000256" key="1">
    <source>
        <dbReference type="SAM" id="MobiDB-lite"/>
    </source>
</evidence>
<gene>
    <name evidence="2" type="ORF">ColLi_13274</name>
</gene>
<dbReference type="Proteomes" id="UP001055172">
    <property type="component" value="Unassembled WGS sequence"/>
</dbReference>
<protein>
    <submittedName>
        <fullName evidence="2">Uncharacterized protein</fullName>
    </submittedName>
</protein>
<evidence type="ECO:0000313" key="3">
    <source>
        <dbReference type="Proteomes" id="UP001055172"/>
    </source>
</evidence>
<name>A0AA37GZW3_9PEZI</name>
<comment type="caution">
    <text evidence="2">The sequence shown here is derived from an EMBL/GenBank/DDBJ whole genome shotgun (WGS) entry which is preliminary data.</text>
</comment>
<feature type="region of interest" description="Disordered" evidence="1">
    <location>
        <begin position="13"/>
        <end position="38"/>
    </location>
</feature>
<sequence>MSVILLTPSFFQPRTAPARPEGGRQGGRARISSESTFPGPHPVASAMVTLLPSALAAAITEPDFAVERLLDVAHALTSGREVLGGVLNAHELHLEPDLLRRFLVRLLEDRQIPVHKLRLEYGLLTGAVRFEMHESSTHSIFYNDLCTLVFDAVSPALALRDGQRLNMIYGAPVHVETTGFQRHPDASWCVVDNEMPVYPRVALEMALSNPSTLPGLVARCDRLLAIRPGSISAVIAIKLFHASDTPKTAILDNLHHCFVSI</sequence>
<keyword evidence="3" id="KW-1185">Reference proteome</keyword>
<evidence type="ECO:0000313" key="2">
    <source>
        <dbReference type="EMBL" id="GJC90436.1"/>
    </source>
</evidence>
<dbReference type="EMBL" id="BPPX01000053">
    <property type="protein sequence ID" value="GJC90436.1"/>
    <property type="molecule type" value="Genomic_DNA"/>
</dbReference>
<organism evidence="2 3">
    <name type="scientific">Colletotrichum liriopes</name>
    <dbReference type="NCBI Taxonomy" id="708192"/>
    <lineage>
        <taxon>Eukaryota</taxon>
        <taxon>Fungi</taxon>
        <taxon>Dikarya</taxon>
        <taxon>Ascomycota</taxon>
        <taxon>Pezizomycotina</taxon>
        <taxon>Sordariomycetes</taxon>
        <taxon>Hypocreomycetidae</taxon>
        <taxon>Glomerellales</taxon>
        <taxon>Glomerellaceae</taxon>
        <taxon>Colletotrichum</taxon>
        <taxon>Colletotrichum spaethianum species complex</taxon>
    </lineage>
</organism>
<dbReference type="AlphaFoldDB" id="A0AA37GZW3"/>
<accession>A0AA37GZW3</accession>
<proteinExistence type="predicted"/>
<reference evidence="2 3" key="1">
    <citation type="submission" date="2021-07" db="EMBL/GenBank/DDBJ databases">
        <title>Genome data of Colletotrichum spaethianum.</title>
        <authorList>
            <person name="Utami Y.D."/>
            <person name="Hiruma K."/>
        </authorList>
    </citation>
    <scope>NUCLEOTIDE SEQUENCE [LARGE SCALE GENOMIC DNA]</scope>
    <source>
        <strain evidence="2 3">MAFF 242679</strain>
    </source>
</reference>